<evidence type="ECO:0000259" key="2">
    <source>
        <dbReference type="PROSITE" id="PS50011"/>
    </source>
</evidence>
<dbReference type="Gene3D" id="3.30.200.20">
    <property type="entry name" value="Phosphorylase Kinase, domain 1"/>
    <property type="match status" value="1"/>
</dbReference>
<dbReference type="CDD" id="cd00180">
    <property type="entry name" value="PKc"/>
    <property type="match status" value="1"/>
</dbReference>
<protein>
    <submittedName>
        <fullName evidence="3">Kinase-like protein</fullName>
    </submittedName>
</protein>
<dbReference type="PROSITE" id="PS50011">
    <property type="entry name" value="PROTEIN_KINASE_DOM"/>
    <property type="match status" value="1"/>
</dbReference>
<dbReference type="OrthoDB" id="4062651at2759"/>
<gene>
    <name evidence="3" type="ORF">BU23DRAFT_565467</name>
</gene>
<dbReference type="AlphaFoldDB" id="A0A6A5VIG8"/>
<dbReference type="SMART" id="SM00220">
    <property type="entry name" value="S_TKc"/>
    <property type="match status" value="1"/>
</dbReference>
<feature type="domain" description="Protein kinase" evidence="2">
    <location>
        <begin position="131"/>
        <end position="402"/>
    </location>
</feature>
<keyword evidence="3" id="KW-0808">Transferase</keyword>
<dbReference type="InterPro" id="IPR000719">
    <property type="entry name" value="Prot_kinase_dom"/>
</dbReference>
<sequence length="508" mass="57477">MTGNVLQKMNQIRSFDQSFANPIIDGHVSDQDIRHISDSLSRSGHLQWSKIPRIYLVLHAIGQLQVITMFIENEISDLWFPFTERTLPIAFKDQNARTQFLDTQRNIISATLDFENGTKHYHFSSSTNVPLVKLSELGRGHFGFVDRVRSEVSFREYARKLIPRGPNFRKNKTILKDFENELGNLKKLSHGHIVQLVGSYTDPQFVGILVSPIADCNLKEYIETTFEPTMLRTFFGCLAVAVRFLHEMFVRHKDIKPQNILVYKDRVLLADFGISLDWSEIGHSTTSGPTTKTARYCALEVANYTSRNSSSDIWSLGCVFLEMWTVLCGFPVEALIRHLTETGTGSSYYHMNKEGINSWCESTWTDTFESRGPLQWIRNMMLEEKDSRWSAAALADQIQDYSEETSIGYVGYCCDTAVGSPETVATDFNAHEYHPSHSTIPESSDAQVGTASSTISDLGLAHVQLDDLNSSLTAIHSKQHHSAVRRAESSSTQRKHSKKRVKAPEPRI</sequence>
<dbReference type="Proteomes" id="UP000800036">
    <property type="component" value="Unassembled WGS sequence"/>
</dbReference>
<organism evidence="3 4">
    <name type="scientific">Bimuria novae-zelandiae CBS 107.79</name>
    <dbReference type="NCBI Taxonomy" id="1447943"/>
    <lineage>
        <taxon>Eukaryota</taxon>
        <taxon>Fungi</taxon>
        <taxon>Dikarya</taxon>
        <taxon>Ascomycota</taxon>
        <taxon>Pezizomycotina</taxon>
        <taxon>Dothideomycetes</taxon>
        <taxon>Pleosporomycetidae</taxon>
        <taxon>Pleosporales</taxon>
        <taxon>Massarineae</taxon>
        <taxon>Didymosphaeriaceae</taxon>
        <taxon>Bimuria</taxon>
    </lineage>
</organism>
<reference evidence="3" key="1">
    <citation type="journal article" date="2020" name="Stud. Mycol.">
        <title>101 Dothideomycetes genomes: a test case for predicting lifestyles and emergence of pathogens.</title>
        <authorList>
            <person name="Haridas S."/>
            <person name="Albert R."/>
            <person name="Binder M."/>
            <person name="Bloem J."/>
            <person name="Labutti K."/>
            <person name="Salamov A."/>
            <person name="Andreopoulos B."/>
            <person name="Baker S."/>
            <person name="Barry K."/>
            <person name="Bills G."/>
            <person name="Bluhm B."/>
            <person name="Cannon C."/>
            <person name="Castanera R."/>
            <person name="Culley D."/>
            <person name="Daum C."/>
            <person name="Ezra D."/>
            <person name="Gonzalez J."/>
            <person name="Henrissat B."/>
            <person name="Kuo A."/>
            <person name="Liang C."/>
            <person name="Lipzen A."/>
            <person name="Lutzoni F."/>
            <person name="Magnuson J."/>
            <person name="Mondo S."/>
            <person name="Nolan M."/>
            <person name="Ohm R."/>
            <person name="Pangilinan J."/>
            <person name="Park H.-J."/>
            <person name="Ramirez L."/>
            <person name="Alfaro M."/>
            <person name="Sun H."/>
            <person name="Tritt A."/>
            <person name="Yoshinaga Y."/>
            <person name="Zwiers L.-H."/>
            <person name="Turgeon B."/>
            <person name="Goodwin S."/>
            <person name="Spatafora J."/>
            <person name="Crous P."/>
            <person name="Grigoriev I."/>
        </authorList>
    </citation>
    <scope>NUCLEOTIDE SEQUENCE</scope>
    <source>
        <strain evidence="3">CBS 107.79</strain>
    </source>
</reference>
<dbReference type="PROSITE" id="PS00108">
    <property type="entry name" value="PROTEIN_KINASE_ST"/>
    <property type="match status" value="1"/>
</dbReference>
<dbReference type="EMBL" id="ML976665">
    <property type="protein sequence ID" value="KAF1976785.1"/>
    <property type="molecule type" value="Genomic_DNA"/>
</dbReference>
<proteinExistence type="predicted"/>
<evidence type="ECO:0000313" key="3">
    <source>
        <dbReference type="EMBL" id="KAF1976785.1"/>
    </source>
</evidence>
<keyword evidence="4" id="KW-1185">Reference proteome</keyword>
<dbReference type="InterPro" id="IPR008271">
    <property type="entry name" value="Ser/Thr_kinase_AS"/>
</dbReference>
<dbReference type="InterPro" id="IPR053235">
    <property type="entry name" value="Ser_Thr_kinase"/>
</dbReference>
<dbReference type="Pfam" id="PF00069">
    <property type="entry name" value="Pkinase"/>
    <property type="match status" value="1"/>
</dbReference>
<evidence type="ECO:0000313" key="4">
    <source>
        <dbReference type="Proteomes" id="UP000800036"/>
    </source>
</evidence>
<name>A0A6A5VIG8_9PLEO</name>
<keyword evidence="3" id="KW-0418">Kinase</keyword>
<dbReference type="SUPFAM" id="SSF56112">
    <property type="entry name" value="Protein kinase-like (PK-like)"/>
    <property type="match status" value="1"/>
</dbReference>
<dbReference type="Gene3D" id="1.10.510.10">
    <property type="entry name" value="Transferase(Phosphotransferase) domain 1"/>
    <property type="match status" value="1"/>
</dbReference>
<dbReference type="PANTHER" id="PTHR24361">
    <property type="entry name" value="MITOGEN-ACTIVATED KINASE KINASE KINASE"/>
    <property type="match status" value="1"/>
</dbReference>
<evidence type="ECO:0000256" key="1">
    <source>
        <dbReference type="SAM" id="MobiDB-lite"/>
    </source>
</evidence>
<dbReference type="GO" id="GO:0004674">
    <property type="term" value="F:protein serine/threonine kinase activity"/>
    <property type="evidence" value="ECO:0007669"/>
    <property type="project" value="TreeGrafter"/>
</dbReference>
<dbReference type="GO" id="GO:0005737">
    <property type="term" value="C:cytoplasm"/>
    <property type="evidence" value="ECO:0007669"/>
    <property type="project" value="TreeGrafter"/>
</dbReference>
<dbReference type="GO" id="GO:0005524">
    <property type="term" value="F:ATP binding"/>
    <property type="evidence" value="ECO:0007669"/>
    <property type="project" value="InterPro"/>
</dbReference>
<accession>A0A6A5VIG8</accession>
<dbReference type="InterPro" id="IPR011009">
    <property type="entry name" value="Kinase-like_dom_sf"/>
</dbReference>
<feature type="region of interest" description="Disordered" evidence="1">
    <location>
        <begin position="476"/>
        <end position="508"/>
    </location>
</feature>